<feature type="chain" id="PRO_5001990159" evidence="1">
    <location>
        <begin position="23"/>
        <end position="346"/>
    </location>
</feature>
<keyword evidence="1" id="KW-0732">Signal</keyword>
<dbReference type="OMA" id="NCCEISG"/>
<proteinExistence type="predicted"/>
<evidence type="ECO:0000256" key="1">
    <source>
        <dbReference type="SAM" id="SignalP"/>
    </source>
</evidence>
<accession>A0A0A2KHI8</accession>
<evidence type="ECO:0000313" key="2">
    <source>
        <dbReference type="EMBL" id="KGO63830.1"/>
    </source>
</evidence>
<dbReference type="AlphaFoldDB" id="A0A0A2KHI8"/>
<dbReference type="EMBL" id="JQGA01001615">
    <property type="protein sequence ID" value="KGO63830.1"/>
    <property type="molecule type" value="Genomic_DNA"/>
</dbReference>
<dbReference type="Proteomes" id="UP000030104">
    <property type="component" value="Unassembled WGS sequence"/>
</dbReference>
<dbReference type="HOGENOM" id="CLU_053555_0_1_1"/>
<dbReference type="OrthoDB" id="3538998at2759"/>
<protein>
    <submittedName>
        <fullName evidence="2">Uncharacterized protein</fullName>
    </submittedName>
</protein>
<sequence length="346" mass="36782">MLSKSLLASVATVVALSGMASAQTNITEKDCASTSEYLKCNRDVADKWSSCLRGCNGNGNCAVDCGCESHQKYINCMAESCWNQVYSCKYQLFVQQYFAVCPSAKEPIPFWPPPDNAPNRCSCDVGKVTQTTLSSRNQQIKCMRNVTDNINADISTVPDLSKLNNGLEIANRASDCACCGASASISASWDICPHTEPTLAGADMWGVFFPSDLPNLYTSLPNWAWSSCDATLKNTKCKDLGFTDADKFYKPGDFPSNGTSTLYEVGGTVTAPPSGTVLTWSQVSTTYTVTATGYEHKAVASQSEYRATATGTDEAFATQTADSAAAAVRNGGVGAVVAGVFAVVML</sequence>
<evidence type="ECO:0000313" key="3">
    <source>
        <dbReference type="Proteomes" id="UP000030104"/>
    </source>
</evidence>
<reference evidence="2 3" key="1">
    <citation type="journal article" date="2015" name="Mol. Plant Microbe Interact.">
        <title>Genome, transcriptome, and functional analyses of Penicillium expansum provide new insights into secondary metabolism and pathogenicity.</title>
        <authorList>
            <person name="Ballester A.R."/>
            <person name="Marcet-Houben M."/>
            <person name="Levin E."/>
            <person name="Sela N."/>
            <person name="Selma-Lazaro C."/>
            <person name="Carmona L."/>
            <person name="Wisniewski M."/>
            <person name="Droby S."/>
            <person name="Gonzalez-Candelas L."/>
            <person name="Gabaldon T."/>
        </authorList>
    </citation>
    <scope>NUCLEOTIDE SEQUENCE [LARGE SCALE GENOMIC DNA]</scope>
    <source>
        <strain evidence="2 3">PHI-1</strain>
    </source>
</reference>
<dbReference type="PhylomeDB" id="A0A0A2KHI8"/>
<organism evidence="2 3">
    <name type="scientific">Penicillium italicum</name>
    <name type="common">Blue mold</name>
    <dbReference type="NCBI Taxonomy" id="40296"/>
    <lineage>
        <taxon>Eukaryota</taxon>
        <taxon>Fungi</taxon>
        <taxon>Dikarya</taxon>
        <taxon>Ascomycota</taxon>
        <taxon>Pezizomycotina</taxon>
        <taxon>Eurotiomycetes</taxon>
        <taxon>Eurotiomycetidae</taxon>
        <taxon>Eurotiales</taxon>
        <taxon>Aspergillaceae</taxon>
        <taxon>Penicillium</taxon>
    </lineage>
</organism>
<name>A0A0A2KHI8_PENIT</name>
<gene>
    <name evidence="2" type="ORF">PITC_054560</name>
</gene>
<feature type="signal peptide" evidence="1">
    <location>
        <begin position="1"/>
        <end position="22"/>
    </location>
</feature>
<comment type="caution">
    <text evidence="2">The sequence shown here is derived from an EMBL/GenBank/DDBJ whole genome shotgun (WGS) entry which is preliminary data.</text>
</comment>
<keyword evidence="3" id="KW-1185">Reference proteome</keyword>